<evidence type="ECO:0000313" key="2">
    <source>
        <dbReference type="EMBL" id="OSY87995.1"/>
    </source>
</evidence>
<name>A0A1Y2PC10_9FLAO</name>
<feature type="transmembrane region" description="Helical" evidence="1">
    <location>
        <begin position="137"/>
        <end position="154"/>
    </location>
</feature>
<dbReference type="Pfam" id="PF12412">
    <property type="entry name" value="DUF3667"/>
    <property type="match status" value="1"/>
</dbReference>
<dbReference type="STRING" id="1635173.WH52_08145"/>
<keyword evidence="3" id="KW-1185">Reference proteome</keyword>
<feature type="transmembrane region" description="Helical" evidence="1">
    <location>
        <begin position="82"/>
        <end position="102"/>
    </location>
</feature>
<gene>
    <name evidence="2" type="ORF">WH52_08145</name>
</gene>
<protein>
    <recommendedName>
        <fullName evidence="4">Yip1 domain-containing protein</fullName>
    </recommendedName>
</protein>
<accession>A0A1Y2PC10</accession>
<comment type="caution">
    <text evidence="2">The sequence shown here is derived from an EMBL/GenBank/DDBJ whole genome shotgun (WGS) entry which is preliminary data.</text>
</comment>
<dbReference type="Proteomes" id="UP000194221">
    <property type="component" value="Unassembled WGS sequence"/>
</dbReference>
<feature type="transmembrane region" description="Helical" evidence="1">
    <location>
        <begin position="111"/>
        <end position="131"/>
    </location>
</feature>
<organism evidence="2 3">
    <name type="scientific">Tenacibaculum holothuriorum</name>
    <dbReference type="NCBI Taxonomy" id="1635173"/>
    <lineage>
        <taxon>Bacteria</taxon>
        <taxon>Pseudomonadati</taxon>
        <taxon>Bacteroidota</taxon>
        <taxon>Flavobacteriia</taxon>
        <taxon>Flavobacteriales</taxon>
        <taxon>Flavobacteriaceae</taxon>
        <taxon>Tenacibaculum</taxon>
    </lineage>
</organism>
<keyword evidence="1" id="KW-0812">Transmembrane</keyword>
<feature type="transmembrane region" description="Helical" evidence="1">
    <location>
        <begin position="31"/>
        <end position="52"/>
    </location>
</feature>
<reference evidence="2 3" key="1">
    <citation type="submission" date="2015-03" db="EMBL/GenBank/DDBJ databases">
        <title>Genome sequence of Tenacibaculum sp. S2-2, isolated from intestinal microbiota of sea cucumber, Apostichopus japonicas.</title>
        <authorList>
            <person name="Shao Z."/>
            <person name="Wang L."/>
            <person name="Li X."/>
        </authorList>
    </citation>
    <scope>NUCLEOTIDE SEQUENCE [LARGE SCALE GENOMIC DNA]</scope>
    <source>
        <strain evidence="2 3">S2-2</strain>
    </source>
</reference>
<evidence type="ECO:0008006" key="4">
    <source>
        <dbReference type="Google" id="ProtNLM"/>
    </source>
</evidence>
<keyword evidence="1" id="KW-1133">Transmembrane helix</keyword>
<dbReference type="EMBL" id="LAPZ01000005">
    <property type="protein sequence ID" value="OSY87995.1"/>
    <property type="molecule type" value="Genomic_DNA"/>
</dbReference>
<sequence>MDKGLLLNMKLMFINPQKFIHSYIKGKRKNILNPISFLILSITIYLIIEAFFKVSKSKIPSNANFQSIQSTAYNGGKVFRAYFNYFWILFIIPLSGITRMLFKRYSYPEHLVINAVVMGQATLLCSISYILSKRPLMFDPVLYITLAVLIFRIFNRKNNTFETISLTLITLLFFTIILFGSIYLMGVFLNV</sequence>
<dbReference type="AlphaFoldDB" id="A0A1Y2PC10"/>
<feature type="transmembrane region" description="Helical" evidence="1">
    <location>
        <begin position="166"/>
        <end position="189"/>
    </location>
</feature>
<evidence type="ECO:0000256" key="1">
    <source>
        <dbReference type="SAM" id="Phobius"/>
    </source>
</evidence>
<dbReference type="InterPro" id="IPR022134">
    <property type="entry name" value="DUF3667"/>
</dbReference>
<keyword evidence="1" id="KW-0472">Membrane</keyword>
<dbReference type="InParanoid" id="A0A1Y2PC10"/>
<proteinExistence type="predicted"/>
<evidence type="ECO:0000313" key="3">
    <source>
        <dbReference type="Proteomes" id="UP000194221"/>
    </source>
</evidence>